<keyword evidence="4" id="KW-0560">Oxidoreductase</keyword>
<evidence type="ECO:0000256" key="3">
    <source>
        <dbReference type="ARBA" id="ARBA00022827"/>
    </source>
</evidence>
<protein>
    <recommendedName>
        <fullName evidence="6">FAD-binding domain-containing protein</fullName>
    </recommendedName>
</protein>
<proteinExistence type="predicted"/>
<evidence type="ECO:0000313" key="8">
    <source>
        <dbReference type="Proteomes" id="UP000241818"/>
    </source>
</evidence>
<evidence type="ECO:0000256" key="4">
    <source>
        <dbReference type="ARBA" id="ARBA00023002"/>
    </source>
</evidence>
<dbReference type="GeneID" id="36568842"/>
<keyword evidence="2" id="KW-0285">Flavoprotein</keyword>
<evidence type="ECO:0000256" key="1">
    <source>
        <dbReference type="ARBA" id="ARBA00001974"/>
    </source>
</evidence>
<feature type="non-terminal residue" evidence="7">
    <location>
        <position position="1"/>
    </location>
</feature>
<reference evidence="7 8" key="1">
    <citation type="journal article" date="2018" name="New Phytol.">
        <title>Comparative genomics and transcriptomics depict ericoid mycorrhizal fungi as versatile saprotrophs and plant mutualists.</title>
        <authorList>
            <person name="Martino E."/>
            <person name="Morin E."/>
            <person name="Grelet G.A."/>
            <person name="Kuo A."/>
            <person name="Kohler A."/>
            <person name="Daghino S."/>
            <person name="Barry K.W."/>
            <person name="Cichocki N."/>
            <person name="Clum A."/>
            <person name="Dockter R.B."/>
            <person name="Hainaut M."/>
            <person name="Kuo R.C."/>
            <person name="LaButti K."/>
            <person name="Lindahl B.D."/>
            <person name="Lindquist E.A."/>
            <person name="Lipzen A."/>
            <person name="Khouja H.R."/>
            <person name="Magnuson J."/>
            <person name="Murat C."/>
            <person name="Ohm R.A."/>
            <person name="Singer S.W."/>
            <person name="Spatafora J.W."/>
            <person name="Wang M."/>
            <person name="Veneault-Fourrey C."/>
            <person name="Henrissat B."/>
            <person name="Grigoriev I.V."/>
            <person name="Martin F.M."/>
            <person name="Perotto S."/>
        </authorList>
    </citation>
    <scope>NUCLEOTIDE SEQUENCE [LARGE SCALE GENOMIC DNA]</scope>
    <source>
        <strain evidence="7 8">ATCC 22711</strain>
    </source>
</reference>
<dbReference type="PANTHER" id="PTHR47178">
    <property type="entry name" value="MONOOXYGENASE, FAD-BINDING"/>
    <property type="match status" value="1"/>
</dbReference>
<dbReference type="AlphaFoldDB" id="A0A2T3B1U7"/>
<dbReference type="OrthoDB" id="47494at2759"/>
<dbReference type="InterPro" id="IPR036188">
    <property type="entry name" value="FAD/NAD-bd_sf"/>
</dbReference>
<dbReference type="InParanoid" id="A0A2T3B1U7"/>
<dbReference type="InterPro" id="IPR002938">
    <property type="entry name" value="FAD-bd"/>
</dbReference>
<dbReference type="Gene3D" id="3.50.50.60">
    <property type="entry name" value="FAD/NAD(P)-binding domain"/>
    <property type="match status" value="1"/>
</dbReference>
<dbReference type="Pfam" id="PF01494">
    <property type="entry name" value="FAD_binding_3"/>
    <property type="match status" value="1"/>
</dbReference>
<evidence type="ECO:0000313" key="7">
    <source>
        <dbReference type="EMBL" id="PSS18536.1"/>
    </source>
</evidence>
<evidence type="ECO:0000259" key="6">
    <source>
        <dbReference type="Pfam" id="PF01494"/>
    </source>
</evidence>
<keyword evidence="8" id="KW-1185">Reference proteome</keyword>
<comment type="cofactor">
    <cofactor evidence="1">
        <name>FAD</name>
        <dbReference type="ChEBI" id="CHEBI:57692"/>
    </cofactor>
</comment>
<dbReference type="GO" id="GO:0004497">
    <property type="term" value="F:monooxygenase activity"/>
    <property type="evidence" value="ECO:0007669"/>
    <property type="project" value="UniProtKB-KW"/>
</dbReference>
<dbReference type="SUPFAM" id="SSF51905">
    <property type="entry name" value="FAD/NAD(P)-binding domain"/>
    <property type="match status" value="1"/>
</dbReference>
<keyword evidence="3" id="KW-0274">FAD</keyword>
<keyword evidence="5" id="KW-0503">Monooxygenase</keyword>
<dbReference type="PANTHER" id="PTHR47178:SF3">
    <property type="entry name" value="FAD-BINDING DOMAIN-CONTAINING PROTEIN"/>
    <property type="match status" value="1"/>
</dbReference>
<gene>
    <name evidence="7" type="ORF">M430DRAFT_102067</name>
</gene>
<evidence type="ECO:0000256" key="2">
    <source>
        <dbReference type="ARBA" id="ARBA00022630"/>
    </source>
</evidence>
<evidence type="ECO:0000256" key="5">
    <source>
        <dbReference type="ARBA" id="ARBA00023033"/>
    </source>
</evidence>
<dbReference type="PRINTS" id="PR00420">
    <property type="entry name" value="RNGMNOXGNASE"/>
</dbReference>
<organism evidence="7 8">
    <name type="scientific">Amorphotheca resinae ATCC 22711</name>
    <dbReference type="NCBI Taxonomy" id="857342"/>
    <lineage>
        <taxon>Eukaryota</taxon>
        <taxon>Fungi</taxon>
        <taxon>Dikarya</taxon>
        <taxon>Ascomycota</taxon>
        <taxon>Pezizomycotina</taxon>
        <taxon>Leotiomycetes</taxon>
        <taxon>Helotiales</taxon>
        <taxon>Amorphothecaceae</taxon>
        <taxon>Amorphotheca</taxon>
    </lineage>
</organism>
<dbReference type="STRING" id="857342.A0A2T3B1U7"/>
<dbReference type="GO" id="GO:0071949">
    <property type="term" value="F:FAD binding"/>
    <property type="evidence" value="ECO:0007669"/>
    <property type="project" value="InterPro"/>
</dbReference>
<dbReference type="EMBL" id="KZ679011">
    <property type="protein sequence ID" value="PSS18536.1"/>
    <property type="molecule type" value="Genomic_DNA"/>
</dbReference>
<dbReference type="Proteomes" id="UP000241818">
    <property type="component" value="Unassembled WGS sequence"/>
</dbReference>
<sequence length="382" mass="42915">IQNAGVRFIIFEREPANIQRARDWNMGVHWGIPLLKNLIPPDAFAKLDAAQVDPNRPCPPSDTIRFLDGQTGKQIGASTTPHIYRLRRSKLRALLLEGIDVQYDKTLTDISYSEDGTTVTAHFADGSSTSGSLLVGADGARSLTRNLLVGPEKAALTTIEFAASIVQSKYTAEQVKFLRSWHPLFVAAPNPAGLFSWVGLHSAPDADDPENWIMNHYISWPCSHEEQEKTKDWTNEQRLKQLKEFGEKFADPFRSAFAWLKDDQPVWYSPMTQWDPSLPEHQWDNHGGRVTLAGDAAHPMTFQRGQGLNSSIKDASELVARIAEFHGFSNKTRLEAIEAYEAEMKDRAGKEVRLSADNTRMVHIWEEVKQSPLFSKGFSQQS</sequence>
<accession>A0A2T3B1U7</accession>
<feature type="domain" description="FAD-binding" evidence="6">
    <location>
        <begin position="111"/>
        <end position="352"/>
    </location>
</feature>
<name>A0A2T3B1U7_AMORE</name>
<dbReference type="RefSeq" id="XP_024720888.1">
    <property type="nucleotide sequence ID" value="XM_024860761.1"/>
</dbReference>